<keyword evidence="3" id="KW-1185">Reference proteome</keyword>
<protein>
    <submittedName>
        <fullName evidence="2">Uncharacterized protein</fullName>
    </submittedName>
</protein>
<dbReference type="AlphaFoldDB" id="A0A1I1RLR8"/>
<evidence type="ECO:0000313" key="2">
    <source>
        <dbReference type="EMBL" id="SFD35092.1"/>
    </source>
</evidence>
<evidence type="ECO:0000256" key="1">
    <source>
        <dbReference type="SAM" id="Phobius"/>
    </source>
</evidence>
<accession>A0A1I1RLR8</accession>
<sequence length="343" mass="40683">MGLKYKKTLKLGKNTKIKLTSDSGITIITKFKEGHISINKKGIMVYGENGVIKHQKQLWIFKKKKINIKEFKISKIERRIKVKNKKNIIKKILSYDKDLNKGINKYRNARKNFWIYIPLSIILSKNLIVSFMCIIFAIYFSIRAFKLIKYKKIYTIVKQVGTDLSFMNLYDEEKINFLIEKFRNNYSEDAKEYKELINVFNKFKNTGKRTEKELNNLEVEDISYYLKTRDYEQNNLNKEERIDESNDLGNEKNEGLKYSMKSDKVNNRTINYRSSFEENPLNNLAILYRKEEKKSDGIKKIKKVVEFFDDIDGIETITKKDKAVISKDNNKLTVYFYKKSSIL</sequence>
<dbReference type="OrthoDB" id="1899241at2"/>
<organism evidence="2 3">
    <name type="scientific">Clostridium uliginosum</name>
    <dbReference type="NCBI Taxonomy" id="119641"/>
    <lineage>
        <taxon>Bacteria</taxon>
        <taxon>Bacillati</taxon>
        <taxon>Bacillota</taxon>
        <taxon>Clostridia</taxon>
        <taxon>Eubacteriales</taxon>
        <taxon>Clostridiaceae</taxon>
        <taxon>Clostridium</taxon>
    </lineage>
</organism>
<dbReference type="RefSeq" id="WP_090094122.1">
    <property type="nucleotide sequence ID" value="NZ_FOMG01000035.1"/>
</dbReference>
<name>A0A1I1RLR8_9CLOT</name>
<dbReference type="EMBL" id="FOMG01000035">
    <property type="protein sequence ID" value="SFD35092.1"/>
    <property type="molecule type" value="Genomic_DNA"/>
</dbReference>
<gene>
    <name evidence="2" type="ORF">SAMN05421842_13516</name>
</gene>
<evidence type="ECO:0000313" key="3">
    <source>
        <dbReference type="Proteomes" id="UP000199263"/>
    </source>
</evidence>
<keyword evidence="1" id="KW-0812">Transmembrane</keyword>
<feature type="transmembrane region" description="Helical" evidence="1">
    <location>
        <begin position="113"/>
        <end position="142"/>
    </location>
</feature>
<keyword evidence="1" id="KW-1133">Transmembrane helix</keyword>
<proteinExistence type="predicted"/>
<keyword evidence="1" id="KW-0472">Membrane</keyword>
<dbReference type="Proteomes" id="UP000199263">
    <property type="component" value="Unassembled WGS sequence"/>
</dbReference>
<reference evidence="2 3" key="1">
    <citation type="submission" date="2016-10" db="EMBL/GenBank/DDBJ databases">
        <authorList>
            <person name="de Groot N.N."/>
        </authorList>
    </citation>
    <scope>NUCLEOTIDE SEQUENCE [LARGE SCALE GENOMIC DNA]</scope>
    <source>
        <strain evidence="2 3">DSM 12992</strain>
    </source>
</reference>